<dbReference type="CDD" id="cd01146">
    <property type="entry name" value="FhuD"/>
    <property type="match status" value="1"/>
</dbReference>
<dbReference type="KEGG" id="pbro:HOP40_10765"/>
<organism evidence="6 7">
    <name type="scientific">Pseudonocardia broussonetiae</name>
    <dbReference type="NCBI Taxonomy" id="2736640"/>
    <lineage>
        <taxon>Bacteria</taxon>
        <taxon>Bacillati</taxon>
        <taxon>Actinomycetota</taxon>
        <taxon>Actinomycetes</taxon>
        <taxon>Pseudonocardiales</taxon>
        <taxon>Pseudonocardiaceae</taxon>
        <taxon>Pseudonocardia</taxon>
    </lineage>
</organism>
<dbReference type="Gene3D" id="3.40.50.1980">
    <property type="entry name" value="Nitrogenase molybdenum iron protein domain"/>
    <property type="match status" value="2"/>
</dbReference>
<evidence type="ECO:0000313" key="7">
    <source>
        <dbReference type="Proteomes" id="UP000505377"/>
    </source>
</evidence>
<name>A0A6M6JVC7_9PSEU</name>
<sequence length="351" mass="36168">MAAGRPRRRRHRPLPLPDVITRRSLLTGAGALGLGAALAGCAGGTTAPPQASTRTITHKLGTTEISGTPQRVVTMGLTEQDYVLALGVTPVGVREWFGGRPGALWPWAAERADGVPEVLAVTEPSYEQVAALAPDLVLGVNYSMTPEEYATLSAIAPTVGPPVGHADYGAPWQVITEVVGTALGREEQAAALVAPVEQGFADLRSTIPAGRTGLLAARLEDGTYYAYAEGPAPAFLADLGLALPPAAEALFTGPDRPPVELSPEQLGVLDADVLVLGLYGAFATTGTVDDPVFGNLRVAREGRAILLPEQSTTNGALSFGSVLSLPVALAEMRPRLAAALDGDPATAVPPA</sequence>
<dbReference type="InterPro" id="IPR002491">
    <property type="entry name" value="ABC_transptr_periplasmic_BD"/>
</dbReference>
<evidence type="ECO:0000313" key="6">
    <source>
        <dbReference type="EMBL" id="QJY50539.1"/>
    </source>
</evidence>
<dbReference type="PROSITE" id="PS50983">
    <property type="entry name" value="FE_B12_PBP"/>
    <property type="match status" value="1"/>
</dbReference>
<reference evidence="6 7" key="1">
    <citation type="submission" date="2020-05" db="EMBL/GenBank/DDBJ databases">
        <authorList>
            <person name="Mo P."/>
        </authorList>
    </citation>
    <scope>NUCLEOTIDE SEQUENCE [LARGE SCALE GENOMIC DNA]</scope>
    <source>
        <strain evidence="6 7">Gen01</strain>
    </source>
</reference>
<evidence type="ECO:0000256" key="2">
    <source>
        <dbReference type="ARBA" id="ARBA00008814"/>
    </source>
</evidence>
<dbReference type="PANTHER" id="PTHR30532:SF24">
    <property type="entry name" value="FERRIC ENTEROBACTIN-BINDING PERIPLASMIC PROTEIN FEPB"/>
    <property type="match status" value="1"/>
</dbReference>
<comment type="similarity">
    <text evidence="2">Belongs to the bacterial solute-binding protein 8 family.</text>
</comment>
<protein>
    <submittedName>
        <fullName evidence="6">Iron-siderophore ABC transporter substrate-binding protein</fullName>
    </submittedName>
</protein>
<accession>A0A6M6JVC7</accession>
<feature type="domain" description="Fe/B12 periplasmic-binding" evidence="5">
    <location>
        <begin position="71"/>
        <end position="340"/>
    </location>
</feature>
<keyword evidence="4" id="KW-0732">Signal</keyword>
<dbReference type="GO" id="GO:0030288">
    <property type="term" value="C:outer membrane-bounded periplasmic space"/>
    <property type="evidence" value="ECO:0007669"/>
    <property type="project" value="TreeGrafter"/>
</dbReference>
<evidence type="ECO:0000256" key="4">
    <source>
        <dbReference type="ARBA" id="ARBA00022729"/>
    </source>
</evidence>
<dbReference type="Pfam" id="PF01497">
    <property type="entry name" value="Peripla_BP_2"/>
    <property type="match status" value="1"/>
</dbReference>
<dbReference type="AlphaFoldDB" id="A0A6M6JVC7"/>
<dbReference type="PROSITE" id="PS51318">
    <property type="entry name" value="TAT"/>
    <property type="match status" value="1"/>
</dbReference>
<keyword evidence="7" id="KW-1185">Reference proteome</keyword>
<dbReference type="PANTHER" id="PTHR30532">
    <property type="entry name" value="IRON III DICITRATE-BINDING PERIPLASMIC PROTEIN"/>
    <property type="match status" value="1"/>
</dbReference>
<comment type="subcellular location">
    <subcellularLocation>
        <location evidence="1">Cell envelope</location>
    </subcellularLocation>
</comment>
<evidence type="ECO:0000256" key="3">
    <source>
        <dbReference type="ARBA" id="ARBA00022448"/>
    </source>
</evidence>
<gene>
    <name evidence="6" type="ORF">HOP40_10765</name>
</gene>
<evidence type="ECO:0000259" key="5">
    <source>
        <dbReference type="PROSITE" id="PS50983"/>
    </source>
</evidence>
<dbReference type="EMBL" id="CP053564">
    <property type="protein sequence ID" value="QJY50539.1"/>
    <property type="molecule type" value="Genomic_DNA"/>
</dbReference>
<keyword evidence="3" id="KW-0813">Transport</keyword>
<dbReference type="Proteomes" id="UP000505377">
    <property type="component" value="Chromosome"/>
</dbReference>
<evidence type="ECO:0000256" key="1">
    <source>
        <dbReference type="ARBA" id="ARBA00004196"/>
    </source>
</evidence>
<proteinExistence type="inferred from homology"/>
<dbReference type="SUPFAM" id="SSF53807">
    <property type="entry name" value="Helical backbone' metal receptor"/>
    <property type="match status" value="1"/>
</dbReference>
<dbReference type="InterPro" id="IPR051313">
    <property type="entry name" value="Bact_iron-sidero_bind"/>
</dbReference>
<dbReference type="InterPro" id="IPR006311">
    <property type="entry name" value="TAT_signal"/>
</dbReference>
<dbReference type="GO" id="GO:1901678">
    <property type="term" value="P:iron coordination entity transport"/>
    <property type="evidence" value="ECO:0007669"/>
    <property type="project" value="UniProtKB-ARBA"/>
</dbReference>